<dbReference type="GO" id="GO:0000155">
    <property type="term" value="F:phosphorelay sensor kinase activity"/>
    <property type="evidence" value="ECO:0007669"/>
    <property type="project" value="InterPro"/>
</dbReference>
<dbReference type="OrthoDB" id="9809908at2"/>
<dbReference type="EMBL" id="CP022743">
    <property type="protein sequence ID" value="ASU31907.1"/>
    <property type="molecule type" value="Genomic_DNA"/>
</dbReference>
<dbReference type="RefSeq" id="WP_094568573.1">
    <property type="nucleotide sequence ID" value="NZ_CP022743.1"/>
</dbReference>
<keyword evidence="1" id="KW-0472">Membrane</keyword>
<dbReference type="InterPro" id="IPR010559">
    <property type="entry name" value="Sig_transdc_His_kin_internal"/>
</dbReference>
<organism evidence="3 4">
    <name type="scientific">Mucilaginibacter xinganensis</name>
    <dbReference type="NCBI Taxonomy" id="1234841"/>
    <lineage>
        <taxon>Bacteria</taxon>
        <taxon>Pseudomonadati</taxon>
        <taxon>Bacteroidota</taxon>
        <taxon>Sphingobacteriia</taxon>
        <taxon>Sphingobacteriales</taxon>
        <taxon>Sphingobacteriaceae</taxon>
        <taxon>Mucilaginibacter</taxon>
    </lineage>
</organism>
<sequence>MKRKYIILLHITFWVLLLGNNLWNSIGRGILSGHKNQLVGLQLFFKYLVMETGYLLIPVFCFFSAYLLVAPQIIVKKNYVKAFLLSILTLLFIVAYRYVIEYHLFLPFLGFDNYNGNNYSATRYVSNIFFYYFPSYFVYGLMYFFVEDWYKTRHRQQELEKEKAAAELTFLRSQLNPHFLFNSINDIYSLTYQQSEQAPAALLKLSDILRYMLREGREDTMPIQSEIKYLENVIELQRISTKGAARINFNIEGYIGNQKIAPLLLIAFVENAFKHGVLTDPENPVEICLIATKEEINFKVQNKKNRDHKDKTSGIGLNNVRRRLDLIYPDKHNLTIDDQTGFYTVNLKLQLT</sequence>
<dbReference type="GO" id="GO:0016020">
    <property type="term" value="C:membrane"/>
    <property type="evidence" value="ECO:0007669"/>
    <property type="project" value="InterPro"/>
</dbReference>
<protein>
    <recommendedName>
        <fullName evidence="2">Signal transduction histidine kinase internal region domain-containing protein</fullName>
    </recommendedName>
</protein>
<accession>A0A223NPZ7</accession>
<evidence type="ECO:0000256" key="1">
    <source>
        <dbReference type="SAM" id="Phobius"/>
    </source>
</evidence>
<feature type="transmembrane region" description="Helical" evidence="1">
    <location>
        <begin position="128"/>
        <end position="146"/>
    </location>
</feature>
<feature type="transmembrane region" description="Helical" evidence="1">
    <location>
        <begin position="82"/>
        <end position="100"/>
    </location>
</feature>
<gene>
    <name evidence="3" type="ORF">MuYL_0004</name>
</gene>
<feature type="transmembrane region" description="Helical" evidence="1">
    <location>
        <begin position="53"/>
        <end position="70"/>
    </location>
</feature>
<feature type="domain" description="Signal transduction histidine kinase internal region" evidence="2">
    <location>
        <begin position="166"/>
        <end position="240"/>
    </location>
</feature>
<dbReference type="Pfam" id="PF06580">
    <property type="entry name" value="His_kinase"/>
    <property type="match status" value="1"/>
</dbReference>
<keyword evidence="4" id="KW-1185">Reference proteome</keyword>
<keyword evidence="1" id="KW-1133">Transmembrane helix</keyword>
<evidence type="ECO:0000313" key="3">
    <source>
        <dbReference type="EMBL" id="ASU31907.1"/>
    </source>
</evidence>
<dbReference type="Gene3D" id="3.30.565.10">
    <property type="entry name" value="Histidine kinase-like ATPase, C-terminal domain"/>
    <property type="match status" value="1"/>
</dbReference>
<dbReference type="PANTHER" id="PTHR34220">
    <property type="entry name" value="SENSOR HISTIDINE KINASE YPDA"/>
    <property type="match status" value="1"/>
</dbReference>
<dbReference type="PANTHER" id="PTHR34220:SF7">
    <property type="entry name" value="SENSOR HISTIDINE KINASE YPDA"/>
    <property type="match status" value="1"/>
</dbReference>
<evidence type="ECO:0000313" key="4">
    <source>
        <dbReference type="Proteomes" id="UP000215002"/>
    </source>
</evidence>
<dbReference type="InterPro" id="IPR050640">
    <property type="entry name" value="Bact_2-comp_sensor_kinase"/>
</dbReference>
<dbReference type="InterPro" id="IPR036890">
    <property type="entry name" value="HATPase_C_sf"/>
</dbReference>
<proteinExistence type="predicted"/>
<reference evidence="3 4" key="1">
    <citation type="submission" date="2017-08" db="EMBL/GenBank/DDBJ databases">
        <title>Complete genome sequence of Mucilaginibacter sp. strain BJC16-A31.</title>
        <authorList>
            <consortium name="Henan University of Science and Technology"/>
            <person name="You X."/>
        </authorList>
    </citation>
    <scope>NUCLEOTIDE SEQUENCE [LARGE SCALE GENOMIC DNA]</scope>
    <source>
        <strain evidence="3 4">BJC16-A31</strain>
    </source>
</reference>
<dbReference type="Proteomes" id="UP000215002">
    <property type="component" value="Chromosome"/>
</dbReference>
<dbReference type="AlphaFoldDB" id="A0A223NPZ7"/>
<evidence type="ECO:0000259" key="2">
    <source>
        <dbReference type="Pfam" id="PF06580"/>
    </source>
</evidence>
<name>A0A223NPZ7_9SPHI</name>
<keyword evidence="1" id="KW-0812">Transmembrane</keyword>
<dbReference type="KEGG" id="muc:MuYL_0004"/>